<proteinExistence type="predicted"/>
<reference evidence="1" key="1">
    <citation type="submission" date="2018-10" db="EMBL/GenBank/DDBJ databases">
        <title>Hidden diversity of soil giant viruses.</title>
        <authorList>
            <person name="Schulz F."/>
            <person name="Alteio L."/>
            <person name="Goudeau D."/>
            <person name="Ryan E.M."/>
            <person name="Malmstrom R.R."/>
            <person name="Blanchard J."/>
            <person name="Woyke T."/>
        </authorList>
    </citation>
    <scope>NUCLEOTIDE SEQUENCE</scope>
    <source>
        <strain evidence="1">HAV1</strain>
    </source>
</reference>
<evidence type="ECO:0000313" key="1">
    <source>
        <dbReference type="EMBL" id="AYV80647.1"/>
    </source>
</evidence>
<organism evidence="1">
    <name type="scientific">Harvfovirus sp</name>
    <dbReference type="NCBI Taxonomy" id="2487768"/>
    <lineage>
        <taxon>Viruses</taxon>
        <taxon>Varidnaviria</taxon>
        <taxon>Bamfordvirae</taxon>
        <taxon>Nucleocytoviricota</taxon>
        <taxon>Megaviricetes</taxon>
        <taxon>Imitervirales</taxon>
        <taxon>Mimiviridae</taxon>
        <taxon>Klosneuvirinae</taxon>
    </lineage>
</organism>
<gene>
    <name evidence="1" type="ORF">Harvfovirus4_11</name>
</gene>
<accession>A0A3G5A0D5</accession>
<sequence>MTSIQEPIDQKLLAVQARLDLLQKSLIDKKNETVEYILEKLEGKKSEAIPVEIVQEEPIKLLPRINLDYIEHTSSEIAEPYTPGSMRTVHHSNIISHDTISEINSIWKNFMTLCTEGSYVFYIIRSLNLESRLKLIGETLNYADRMKIKIYSKELQIVLEGISDIILRTGLNAKALTKFVANFIIDICEQKNIIDAMPIIKTQISYITADPIISIFVLGMHAKLAALDKISSYGPMKKILGDLSKEIEQTGKTINNTTIHTADLFNVLIKICE</sequence>
<dbReference type="EMBL" id="MK072246">
    <property type="protein sequence ID" value="AYV80647.1"/>
    <property type="molecule type" value="Genomic_DNA"/>
</dbReference>
<name>A0A3G5A0D5_9VIRU</name>
<protein>
    <submittedName>
        <fullName evidence="1">Uncharacterized protein</fullName>
    </submittedName>
</protein>